<organism evidence="1 2">
    <name type="scientific">Latilactobacillus fuchuensis DSM 14340 = JCM 11249</name>
    <dbReference type="NCBI Taxonomy" id="1423747"/>
    <lineage>
        <taxon>Bacteria</taxon>
        <taxon>Bacillati</taxon>
        <taxon>Bacillota</taxon>
        <taxon>Bacilli</taxon>
        <taxon>Lactobacillales</taxon>
        <taxon>Lactobacillaceae</taxon>
        <taxon>Latilactobacillus</taxon>
    </lineage>
</organism>
<gene>
    <name evidence="1" type="ORF">FC69_GL000817</name>
</gene>
<evidence type="ECO:0000313" key="2">
    <source>
        <dbReference type="Proteomes" id="UP000051264"/>
    </source>
</evidence>
<dbReference type="AlphaFoldDB" id="A0A0R1S1F9"/>
<dbReference type="STRING" id="1423747.FC69_GL000817"/>
<sequence length="86" mass="9741">MALQAKQNFKNIIEIKILEKGEASSGSIFYIVEITNDRDTSYKVDLDLGDSESFGSVEENWIFETQLGKTDHKTKVIYLSGKSETF</sequence>
<dbReference type="EMBL" id="AZEX01000020">
    <property type="protein sequence ID" value="KRL61412.1"/>
    <property type="molecule type" value="Genomic_DNA"/>
</dbReference>
<comment type="caution">
    <text evidence="1">The sequence shown here is derived from an EMBL/GenBank/DDBJ whole genome shotgun (WGS) entry which is preliminary data.</text>
</comment>
<dbReference type="Proteomes" id="UP000051264">
    <property type="component" value="Unassembled WGS sequence"/>
</dbReference>
<evidence type="ECO:0000313" key="1">
    <source>
        <dbReference type="EMBL" id="KRL61412.1"/>
    </source>
</evidence>
<proteinExistence type="predicted"/>
<reference evidence="1 2" key="1">
    <citation type="journal article" date="2015" name="Genome Announc.">
        <title>Expanding the biotechnology potential of lactobacilli through comparative genomics of 213 strains and associated genera.</title>
        <authorList>
            <person name="Sun Z."/>
            <person name="Harris H.M."/>
            <person name="McCann A."/>
            <person name="Guo C."/>
            <person name="Argimon S."/>
            <person name="Zhang W."/>
            <person name="Yang X."/>
            <person name="Jeffery I.B."/>
            <person name="Cooney J.C."/>
            <person name="Kagawa T.F."/>
            <person name="Liu W."/>
            <person name="Song Y."/>
            <person name="Salvetti E."/>
            <person name="Wrobel A."/>
            <person name="Rasinkangas P."/>
            <person name="Parkhill J."/>
            <person name="Rea M.C."/>
            <person name="O'Sullivan O."/>
            <person name="Ritari J."/>
            <person name="Douillard F.P."/>
            <person name="Paul Ross R."/>
            <person name="Yang R."/>
            <person name="Briner A.E."/>
            <person name="Felis G.E."/>
            <person name="de Vos W.M."/>
            <person name="Barrangou R."/>
            <person name="Klaenhammer T.R."/>
            <person name="Caufield P.W."/>
            <person name="Cui Y."/>
            <person name="Zhang H."/>
            <person name="O'Toole P.W."/>
        </authorList>
    </citation>
    <scope>NUCLEOTIDE SEQUENCE [LARGE SCALE GENOMIC DNA]</scope>
    <source>
        <strain evidence="1 2">DSM 14340</strain>
    </source>
</reference>
<dbReference type="PATRIC" id="fig|1423747.3.peg.833"/>
<protein>
    <submittedName>
        <fullName evidence="1">Uncharacterized protein</fullName>
    </submittedName>
</protein>
<name>A0A0R1S1F9_9LACO</name>
<accession>A0A0R1S1F9</accession>